<organism evidence="1 2">
    <name type="scientific">Methylorubrum zatmanii</name>
    <dbReference type="NCBI Taxonomy" id="29429"/>
    <lineage>
        <taxon>Bacteria</taxon>
        <taxon>Pseudomonadati</taxon>
        <taxon>Pseudomonadota</taxon>
        <taxon>Alphaproteobacteria</taxon>
        <taxon>Hyphomicrobiales</taxon>
        <taxon>Methylobacteriaceae</taxon>
        <taxon>Methylorubrum</taxon>
    </lineage>
</organism>
<name>A0ABW1WNB0_9HYPH</name>
<dbReference type="InterPro" id="IPR009241">
    <property type="entry name" value="HigB-like"/>
</dbReference>
<dbReference type="InterPro" id="IPR014056">
    <property type="entry name" value="TypeIITA-like_toxin_pred"/>
</dbReference>
<dbReference type="NCBIfam" id="TIGR02683">
    <property type="entry name" value="upstrm_HI1419"/>
    <property type="match status" value="1"/>
</dbReference>
<reference evidence="2" key="1">
    <citation type="journal article" date="2019" name="Int. J. Syst. Evol. Microbiol.">
        <title>The Global Catalogue of Microorganisms (GCM) 10K type strain sequencing project: providing services to taxonomists for standard genome sequencing and annotation.</title>
        <authorList>
            <consortium name="The Broad Institute Genomics Platform"/>
            <consortium name="The Broad Institute Genome Sequencing Center for Infectious Disease"/>
            <person name="Wu L."/>
            <person name="Ma J."/>
        </authorList>
    </citation>
    <scope>NUCLEOTIDE SEQUENCE [LARGE SCALE GENOMIC DNA]</scope>
    <source>
        <strain evidence="2">CCUG 36916</strain>
    </source>
</reference>
<dbReference type="PANTHER" id="PTHR41791:SF1">
    <property type="entry name" value="SSL7039 PROTEIN"/>
    <property type="match status" value="1"/>
</dbReference>
<dbReference type="EMBL" id="JBHSTT010000019">
    <property type="protein sequence ID" value="MFC6388832.1"/>
    <property type="molecule type" value="Genomic_DNA"/>
</dbReference>
<keyword evidence="2" id="KW-1185">Reference proteome</keyword>
<dbReference type="PANTHER" id="PTHR41791">
    <property type="entry name" value="SSL7039 PROTEIN"/>
    <property type="match status" value="1"/>
</dbReference>
<gene>
    <name evidence="1" type="ORF">ACFQDP_05680</name>
</gene>
<comment type="caution">
    <text evidence="1">The sequence shown here is derived from an EMBL/GenBank/DDBJ whole genome shotgun (WGS) entry which is preliminary data.</text>
</comment>
<sequence length="101" mass="11227">MPEIVRTRHFAEWLSDLRDARAKARIAVRIDRLALGHEGDAKAVGDGVSELRIDYGPGYRVYFTYRGKALILLLCGGDKASQKRDIIRAKALAATLEGSER</sequence>
<accession>A0ABW1WNB0</accession>
<evidence type="ECO:0000313" key="2">
    <source>
        <dbReference type="Proteomes" id="UP001596237"/>
    </source>
</evidence>
<dbReference type="RefSeq" id="WP_192283782.1">
    <property type="nucleotide sequence ID" value="NZ_JBHSTT010000019.1"/>
</dbReference>
<proteinExistence type="predicted"/>
<dbReference type="Proteomes" id="UP001596237">
    <property type="component" value="Unassembled WGS sequence"/>
</dbReference>
<dbReference type="Pfam" id="PF05973">
    <property type="entry name" value="Gp49"/>
    <property type="match status" value="1"/>
</dbReference>
<protein>
    <submittedName>
        <fullName evidence="1">Type II toxin-antitoxin system RelE/ParE family toxin</fullName>
    </submittedName>
</protein>
<evidence type="ECO:0000313" key="1">
    <source>
        <dbReference type="EMBL" id="MFC6388832.1"/>
    </source>
</evidence>
<dbReference type="PIRSF" id="PIRSF028744">
    <property type="entry name" value="Addict_mod_HI1419"/>
    <property type="match status" value="1"/>
</dbReference>